<dbReference type="Proteomes" id="UP000293623">
    <property type="component" value="Unassembled WGS sequence"/>
</dbReference>
<name>A0A4Q2KLG7_9SPHN</name>
<dbReference type="AlphaFoldDB" id="A0A4Q2KLG7"/>
<gene>
    <name evidence="2" type="ORF">ETX26_13045</name>
</gene>
<sequence>MHKSTTLVLLGGASAILAACGSDGGIIGRERPDEFAVQRQAPLVVPPDFNLVPPAPGAPRPAEETASEQALEALFGGPAPRSQIETSMIERAGTAEPSIRSEVGDPETNTVAKGSVTRDIVAAPEGDGQYAQAVIPQG</sequence>
<keyword evidence="3" id="KW-1185">Reference proteome</keyword>
<dbReference type="InterPro" id="IPR021395">
    <property type="entry name" value="DUF3035"/>
</dbReference>
<comment type="caution">
    <text evidence="2">The sequence shown here is derived from an EMBL/GenBank/DDBJ whole genome shotgun (WGS) entry which is preliminary data.</text>
</comment>
<protein>
    <submittedName>
        <fullName evidence="2">DUF3035 domain-containing protein</fullName>
    </submittedName>
</protein>
<proteinExistence type="predicted"/>
<evidence type="ECO:0000256" key="1">
    <source>
        <dbReference type="SAM" id="MobiDB-lite"/>
    </source>
</evidence>
<dbReference type="Pfam" id="PF11233">
    <property type="entry name" value="DUF3035"/>
    <property type="match status" value="1"/>
</dbReference>
<reference evidence="2 3" key="1">
    <citation type="submission" date="2019-01" db="EMBL/GenBank/DDBJ databases">
        <title>Altererythrobacter rhizovicinus sp. nov., isolated from the rhizosphere soil of Haloxylon ammodendron.</title>
        <authorList>
            <person name="Li H.-P."/>
            <person name="Gou J.-Y."/>
            <person name="Yao D."/>
            <person name="Han Q.-Q."/>
            <person name="Shao K.-Z."/>
            <person name="Zhao Q."/>
            <person name="Zhang J.-L."/>
        </authorList>
    </citation>
    <scope>NUCLEOTIDE SEQUENCE [LARGE SCALE GENOMIC DNA]</scope>
    <source>
        <strain evidence="2 3">AY-3R</strain>
    </source>
</reference>
<dbReference type="EMBL" id="SDPV01000002">
    <property type="protein sequence ID" value="RXZ65080.1"/>
    <property type="molecule type" value="Genomic_DNA"/>
</dbReference>
<accession>A0A4Q2KLG7</accession>
<organism evidence="2 3">
    <name type="scientific">Pelagerythrobacter rhizovicinus</name>
    <dbReference type="NCBI Taxonomy" id="2268576"/>
    <lineage>
        <taxon>Bacteria</taxon>
        <taxon>Pseudomonadati</taxon>
        <taxon>Pseudomonadota</taxon>
        <taxon>Alphaproteobacteria</taxon>
        <taxon>Sphingomonadales</taxon>
        <taxon>Erythrobacteraceae</taxon>
        <taxon>Pelagerythrobacter</taxon>
    </lineage>
</organism>
<evidence type="ECO:0000313" key="3">
    <source>
        <dbReference type="Proteomes" id="UP000293623"/>
    </source>
</evidence>
<dbReference type="PROSITE" id="PS51257">
    <property type="entry name" value="PROKAR_LIPOPROTEIN"/>
    <property type="match status" value="1"/>
</dbReference>
<evidence type="ECO:0000313" key="2">
    <source>
        <dbReference type="EMBL" id="RXZ65080.1"/>
    </source>
</evidence>
<dbReference type="OrthoDB" id="8478256at2"/>
<feature type="region of interest" description="Disordered" evidence="1">
    <location>
        <begin position="94"/>
        <end position="115"/>
    </location>
</feature>
<feature type="region of interest" description="Disordered" evidence="1">
    <location>
        <begin position="47"/>
        <end position="67"/>
    </location>
</feature>